<dbReference type="InterPro" id="IPR044946">
    <property type="entry name" value="Restrct_endonuc_typeI_TRD_sf"/>
</dbReference>
<organism evidence="3 4">
    <name type="scientific">Microbacterium radiodurans</name>
    <dbReference type="NCBI Taxonomy" id="661398"/>
    <lineage>
        <taxon>Bacteria</taxon>
        <taxon>Bacillati</taxon>
        <taxon>Actinomycetota</taxon>
        <taxon>Actinomycetes</taxon>
        <taxon>Micrococcales</taxon>
        <taxon>Microbacteriaceae</taxon>
        <taxon>Microbacterium</taxon>
    </lineage>
</organism>
<accession>A0A5J5IST0</accession>
<keyword evidence="3" id="KW-0378">Hydrolase</keyword>
<keyword evidence="4" id="KW-1185">Reference proteome</keyword>
<keyword evidence="1" id="KW-0680">Restriction system</keyword>
<dbReference type="GO" id="GO:0009307">
    <property type="term" value="P:DNA restriction-modification system"/>
    <property type="evidence" value="ECO:0007669"/>
    <property type="project" value="UniProtKB-KW"/>
</dbReference>
<keyword evidence="3" id="KW-0255">Endonuclease</keyword>
<dbReference type="PANTHER" id="PTHR43140:SF1">
    <property type="entry name" value="TYPE I RESTRICTION ENZYME ECOKI SPECIFICITY SUBUNIT"/>
    <property type="match status" value="1"/>
</dbReference>
<reference evidence="4" key="1">
    <citation type="submission" date="2019-09" db="EMBL/GenBank/DDBJ databases">
        <title>Mumia zhuanghuii sp. nov. isolated from the intestinal contents of plateau pika (Ochotona curzoniae) in the Qinghai-Tibet plateau of China.</title>
        <authorList>
            <person name="Tian Z."/>
        </authorList>
    </citation>
    <scope>NUCLEOTIDE SEQUENCE [LARGE SCALE GENOMIC DNA]</scope>
    <source>
        <strain evidence="4">DSM 25564</strain>
    </source>
</reference>
<protein>
    <submittedName>
        <fullName evidence="3">Restriction endonuclease subunit S</fullName>
    </submittedName>
</protein>
<dbReference type="OrthoDB" id="3197085at2"/>
<dbReference type="InterPro" id="IPR051212">
    <property type="entry name" value="Type-I_RE_S_subunit"/>
</dbReference>
<dbReference type="GO" id="GO:0003677">
    <property type="term" value="F:DNA binding"/>
    <property type="evidence" value="ECO:0007669"/>
    <property type="project" value="UniProtKB-KW"/>
</dbReference>
<dbReference type="AlphaFoldDB" id="A0A5J5IST0"/>
<name>A0A5J5IST0_9MICO</name>
<dbReference type="PANTHER" id="PTHR43140">
    <property type="entry name" value="TYPE-1 RESTRICTION ENZYME ECOKI SPECIFICITY PROTEIN"/>
    <property type="match status" value="1"/>
</dbReference>
<dbReference type="Gene3D" id="1.10.287.1120">
    <property type="entry name" value="Bipartite methylase S protein"/>
    <property type="match status" value="1"/>
</dbReference>
<evidence type="ECO:0000256" key="2">
    <source>
        <dbReference type="ARBA" id="ARBA00023125"/>
    </source>
</evidence>
<sequence>MTPDDWPVLPARALFGERKQKSNAADVHLTPSQKYGVLPQAEYMAITGNKVVLNLSGADNMRHVEEGDYVSHLRSFQGGLEFAGMSGKVSAAYTVLKPKLPVEPRFFKYLFKSDLYIQALQTTTDQLRDGQSIRYGQFTLIPLPYPELGEQRAIADYLERETAQIDAFIAKNEELIALLTERRAAVIARAVTRGVDASASLKSSDVEWLGDVPIHWSVQRLASTVARARNGVWGADPEGGGEDLRCVRVADFDRPKQRIHDDAHTLRKLTASERAGRVLRNGDLLLEKSGGGEKSPVGFVVLYDRDEPAVCSNFVARVQLREEMDPRFWTYVHGSMYRLRITEKSLKQSTGIQNLDQAAYFNEYVAVPPYAEQCAIAEYVERRAAEIDAAMETARRGVDLARERRSALISAAVTGKIDVGVAE</sequence>
<comment type="caution">
    <text evidence="3">The sequence shown here is derived from an EMBL/GenBank/DDBJ whole genome shotgun (WGS) entry which is preliminary data.</text>
</comment>
<evidence type="ECO:0000313" key="3">
    <source>
        <dbReference type="EMBL" id="KAA9085414.1"/>
    </source>
</evidence>
<dbReference type="GO" id="GO:0004519">
    <property type="term" value="F:endonuclease activity"/>
    <property type="evidence" value="ECO:0007669"/>
    <property type="project" value="UniProtKB-KW"/>
</dbReference>
<gene>
    <name evidence="3" type="ORF">F6B42_13190</name>
</gene>
<proteinExistence type="predicted"/>
<dbReference type="RefSeq" id="WP_150420136.1">
    <property type="nucleotide sequence ID" value="NZ_VYRZ01000003.1"/>
</dbReference>
<keyword evidence="3" id="KW-0540">Nuclease</keyword>
<dbReference type="SUPFAM" id="SSF116734">
    <property type="entry name" value="DNA methylase specificity domain"/>
    <property type="match status" value="2"/>
</dbReference>
<dbReference type="Proteomes" id="UP000327039">
    <property type="component" value="Unassembled WGS sequence"/>
</dbReference>
<dbReference type="Gene3D" id="3.90.220.20">
    <property type="entry name" value="DNA methylase specificity domains"/>
    <property type="match status" value="2"/>
</dbReference>
<evidence type="ECO:0000256" key="1">
    <source>
        <dbReference type="ARBA" id="ARBA00022747"/>
    </source>
</evidence>
<dbReference type="EMBL" id="VYRZ01000003">
    <property type="protein sequence ID" value="KAA9085414.1"/>
    <property type="molecule type" value="Genomic_DNA"/>
</dbReference>
<keyword evidence="2" id="KW-0238">DNA-binding</keyword>
<evidence type="ECO:0000313" key="4">
    <source>
        <dbReference type="Proteomes" id="UP000327039"/>
    </source>
</evidence>